<dbReference type="InterPro" id="IPR029033">
    <property type="entry name" value="His_PPase_superfam"/>
</dbReference>
<feature type="binding site" evidence="3">
    <location>
        <position position="59"/>
    </location>
    <ligand>
        <name>substrate</name>
    </ligand>
</feature>
<evidence type="ECO:0000313" key="6">
    <source>
        <dbReference type="Proteomes" id="UP000050934"/>
    </source>
</evidence>
<dbReference type="RefSeq" id="WP_057740156.1">
    <property type="nucleotide sequence ID" value="NZ_JQBW01000005.1"/>
</dbReference>
<feature type="active site" description="Proton donor/acceptor" evidence="2">
    <location>
        <position position="87"/>
    </location>
</feature>
<keyword evidence="1" id="KW-0378">Hydrolase</keyword>
<dbReference type="Gene3D" id="3.40.50.1240">
    <property type="entry name" value="Phosphoglycerate mutase-like"/>
    <property type="match status" value="1"/>
</dbReference>
<proteinExistence type="predicted"/>
<dbReference type="PANTHER" id="PTHR46517">
    <property type="entry name" value="FRUCTOSE-2,6-BISPHOSPHATASE TIGAR"/>
    <property type="match status" value="1"/>
</dbReference>
<dbReference type="CDD" id="cd07067">
    <property type="entry name" value="HP_PGM_like"/>
    <property type="match status" value="1"/>
</dbReference>
<protein>
    <submittedName>
        <fullName evidence="5">Phosphoglycerate mutase</fullName>
    </submittedName>
</protein>
<name>A0A0R2I3F7_9LACO</name>
<dbReference type="InterPro" id="IPR051695">
    <property type="entry name" value="Phosphoglycerate_Mutase"/>
</dbReference>
<dbReference type="Pfam" id="PF00300">
    <property type="entry name" value="His_Phos_1"/>
    <property type="match status" value="1"/>
</dbReference>
<comment type="caution">
    <text evidence="5">The sequence shown here is derived from an EMBL/GenBank/DDBJ whole genome shotgun (WGS) entry which is preliminary data.</text>
</comment>
<gene>
    <name evidence="5" type="ORF">IV45_GL001493</name>
</gene>
<dbReference type="PATRIC" id="fig|396268.3.peg.1514"/>
<keyword evidence="6" id="KW-1185">Reference proteome</keyword>
<dbReference type="EMBL" id="JQBW01000005">
    <property type="protein sequence ID" value="KRN59342.1"/>
    <property type="molecule type" value="Genomic_DNA"/>
</dbReference>
<organism evidence="5 6">
    <name type="scientific">Limosilactobacillus secaliphilus</name>
    <dbReference type="NCBI Taxonomy" id="396268"/>
    <lineage>
        <taxon>Bacteria</taxon>
        <taxon>Bacillati</taxon>
        <taxon>Bacillota</taxon>
        <taxon>Bacilli</taxon>
        <taxon>Lactobacillales</taxon>
        <taxon>Lactobacillaceae</taxon>
        <taxon>Limosilactobacillus</taxon>
    </lineage>
</organism>
<dbReference type="GO" id="GO:0004331">
    <property type="term" value="F:fructose-2,6-bisphosphate 2-phosphatase activity"/>
    <property type="evidence" value="ECO:0007669"/>
    <property type="project" value="TreeGrafter"/>
</dbReference>
<evidence type="ECO:0000256" key="4">
    <source>
        <dbReference type="PIRSR" id="PIRSR613078-3"/>
    </source>
</evidence>
<evidence type="ECO:0000256" key="1">
    <source>
        <dbReference type="ARBA" id="ARBA00022801"/>
    </source>
</evidence>
<dbReference type="InterPro" id="IPR013078">
    <property type="entry name" value="His_Pase_superF_clade-1"/>
</dbReference>
<evidence type="ECO:0000256" key="2">
    <source>
        <dbReference type="PIRSR" id="PIRSR613078-1"/>
    </source>
</evidence>
<dbReference type="AlphaFoldDB" id="A0A0R2I3F7"/>
<feature type="binding site" evidence="3">
    <location>
        <begin position="9"/>
        <end position="16"/>
    </location>
    <ligand>
        <name>substrate</name>
    </ligand>
</feature>
<feature type="active site" description="Tele-phosphohistidine intermediate" evidence="2">
    <location>
        <position position="10"/>
    </location>
</feature>
<sequence>MAINVYFVRHGETYFNRFSRLQGWADSPLTEKGEQDAVAVGKALSSLKVDYLFSSDMMRAINTAKLLIAQNPHTNIKEPEQNKLFREVFYGSFEGFANEEGAIFASMVVGKRIRRLSQIIDEYGMPKLHDMLHKADPSHLASSSEELNDRCQRAVDFLRGLPDKSTVVVVSHGSIIRYLANVFGEPGHNYEGPGNGAIMKMTIDQNSAHVDFYNQTKLPSA</sequence>
<dbReference type="SMART" id="SM00855">
    <property type="entry name" value="PGAM"/>
    <property type="match status" value="1"/>
</dbReference>
<dbReference type="GO" id="GO:0005829">
    <property type="term" value="C:cytosol"/>
    <property type="evidence" value="ECO:0007669"/>
    <property type="project" value="TreeGrafter"/>
</dbReference>
<dbReference type="STRING" id="396268.IV45_GL001493"/>
<dbReference type="SUPFAM" id="SSF53254">
    <property type="entry name" value="Phosphoglycerate mutase-like"/>
    <property type="match status" value="1"/>
</dbReference>
<accession>A0A0R2I3F7</accession>
<dbReference type="OrthoDB" id="4131070at2"/>
<feature type="binding site" evidence="3">
    <location>
        <begin position="87"/>
        <end position="90"/>
    </location>
    <ligand>
        <name>substrate</name>
    </ligand>
</feature>
<dbReference type="PANTHER" id="PTHR46517:SF1">
    <property type="entry name" value="FRUCTOSE-2,6-BISPHOSPHATASE TIGAR"/>
    <property type="match status" value="1"/>
</dbReference>
<feature type="binding site" evidence="3">
    <location>
        <begin position="114"/>
        <end position="115"/>
    </location>
    <ligand>
        <name>substrate</name>
    </ligand>
</feature>
<dbReference type="GO" id="GO:0043456">
    <property type="term" value="P:regulation of pentose-phosphate shunt"/>
    <property type="evidence" value="ECO:0007669"/>
    <property type="project" value="TreeGrafter"/>
</dbReference>
<dbReference type="GO" id="GO:0045820">
    <property type="term" value="P:negative regulation of glycolytic process"/>
    <property type="evidence" value="ECO:0007669"/>
    <property type="project" value="TreeGrafter"/>
</dbReference>
<dbReference type="Proteomes" id="UP000050934">
    <property type="component" value="Unassembled WGS sequence"/>
</dbReference>
<reference evidence="5 6" key="1">
    <citation type="journal article" date="2015" name="Genome Announc.">
        <title>Expanding the biotechnology potential of lactobacilli through comparative genomics of 213 strains and associated genera.</title>
        <authorList>
            <person name="Sun Z."/>
            <person name="Harris H.M."/>
            <person name="McCann A."/>
            <person name="Guo C."/>
            <person name="Argimon S."/>
            <person name="Zhang W."/>
            <person name="Yang X."/>
            <person name="Jeffery I.B."/>
            <person name="Cooney J.C."/>
            <person name="Kagawa T.F."/>
            <person name="Liu W."/>
            <person name="Song Y."/>
            <person name="Salvetti E."/>
            <person name="Wrobel A."/>
            <person name="Rasinkangas P."/>
            <person name="Parkhill J."/>
            <person name="Rea M.C."/>
            <person name="O'Sullivan O."/>
            <person name="Ritari J."/>
            <person name="Douillard F.P."/>
            <person name="Paul Ross R."/>
            <person name="Yang R."/>
            <person name="Briner A.E."/>
            <person name="Felis G.E."/>
            <person name="de Vos W.M."/>
            <person name="Barrangou R."/>
            <person name="Klaenhammer T.R."/>
            <person name="Caufield P.W."/>
            <person name="Cui Y."/>
            <person name="Zhang H."/>
            <person name="O'Toole P.W."/>
        </authorList>
    </citation>
    <scope>NUCLEOTIDE SEQUENCE [LARGE SCALE GENOMIC DNA]</scope>
    <source>
        <strain evidence="5 6">DSM 17896</strain>
    </source>
</reference>
<evidence type="ECO:0000256" key="3">
    <source>
        <dbReference type="PIRSR" id="PIRSR613078-2"/>
    </source>
</evidence>
<evidence type="ECO:0000313" key="5">
    <source>
        <dbReference type="EMBL" id="KRN59342.1"/>
    </source>
</evidence>
<feature type="site" description="Transition state stabilizer" evidence="4">
    <location>
        <position position="172"/>
    </location>
</feature>